<gene>
    <name evidence="2" type="ORF">PEPS_28790</name>
</gene>
<dbReference type="EMBL" id="AP025293">
    <property type="protein sequence ID" value="BDD00599.1"/>
    <property type="molecule type" value="Genomic_DNA"/>
</dbReference>
<dbReference type="PROSITE" id="PS51186">
    <property type="entry name" value="GNAT"/>
    <property type="match status" value="1"/>
</dbReference>
<dbReference type="Proteomes" id="UP001354989">
    <property type="component" value="Plasmid pPP1"/>
</dbReference>
<dbReference type="InterPro" id="IPR051531">
    <property type="entry name" value="N-acetyltransferase"/>
</dbReference>
<dbReference type="InterPro" id="IPR000182">
    <property type="entry name" value="GNAT_dom"/>
</dbReference>
<dbReference type="SUPFAM" id="SSF55729">
    <property type="entry name" value="Acyl-CoA N-acyltransferases (Nat)"/>
    <property type="match status" value="1"/>
</dbReference>
<sequence length="180" mass="20646">MTAKTNQPLLETQRTLLRPLTVEDANDFFSLNLDPVVLQYTGDKPFADVQSAHDFLSRYDQYEKYGVGRLAVIDKASLQFMGWCGLKYCPEKCEYDIGFRFYQKYWNNGFATETAKRCLAYGFEELGIEKVVGRAMKQNVASIKVLEKLGMSFQKVIDLDGEEGVVYEIYRERNSQIAKG</sequence>
<dbReference type="RefSeq" id="WP_338398436.1">
    <property type="nucleotide sequence ID" value="NZ_AP025293.1"/>
</dbReference>
<evidence type="ECO:0000313" key="3">
    <source>
        <dbReference type="Proteomes" id="UP001354989"/>
    </source>
</evidence>
<organism evidence="2 3">
    <name type="scientific">Persicobacter psychrovividus</name>
    <dbReference type="NCBI Taxonomy" id="387638"/>
    <lineage>
        <taxon>Bacteria</taxon>
        <taxon>Pseudomonadati</taxon>
        <taxon>Bacteroidota</taxon>
        <taxon>Cytophagia</taxon>
        <taxon>Cytophagales</taxon>
        <taxon>Persicobacteraceae</taxon>
        <taxon>Persicobacter</taxon>
    </lineage>
</organism>
<protein>
    <submittedName>
        <fullName evidence="2">N-acetyltransferase</fullName>
    </submittedName>
</protein>
<geneLocation type="plasmid" evidence="2 3">
    <name>pPP1</name>
</geneLocation>
<keyword evidence="2" id="KW-0614">Plasmid</keyword>
<dbReference type="Pfam" id="PF13302">
    <property type="entry name" value="Acetyltransf_3"/>
    <property type="match status" value="1"/>
</dbReference>
<name>A0ABM7VHZ7_9BACT</name>
<dbReference type="PANTHER" id="PTHR43792:SF1">
    <property type="entry name" value="N-ACETYLTRANSFERASE DOMAIN-CONTAINING PROTEIN"/>
    <property type="match status" value="1"/>
</dbReference>
<feature type="domain" description="N-acetyltransferase" evidence="1">
    <location>
        <begin position="15"/>
        <end position="172"/>
    </location>
</feature>
<dbReference type="InterPro" id="IPR016181">
    <property type="entry name" value="Acyl_CoA_acyltransferase"/>
</dbReference>
<evidence type="ECO:0000313" key="2">
    <source>
        <dbReference type="EMBL" id="BDD00599.1"/>
    </source>
</evidence>
<evidence type="ECO:0000259" key="1">
    <source>
        <dbReference type="PROSITE" id="PS51186"/>
    </source>
</evidence>
<reference evidence="2 3" key="1">
    <citation type="submission" date="2021-12" db="EMBL/GenBank/DDBJ databases">
        <title>Genome sequencing of bacteria with rrn-lacking chromosome and rrn-plasmid.</title>
        <authorList>
            <person name="Anda M."/>
            <person name="Iwasaki W."/>
        </authorList>
    </citation>
    <scope>NUCLEOTIDE SEQUENCE [LARGE SCALE GENOMIC DNA]</scope>
    <source>
        <strain evidence="2 3">NBRC 101262</strain>
        <plasmid evidence="2 3">pPP1</plasmid>
    </source>
</reference>
<accession>A0ABM7VHZ7</accession>
<proteinExistence type="predicted"/>
<dbReference type="PANTHER" id="PTHR43792">
    <property type="entry name" value="GNAT FAMILY, PUTATIVE (AFU_ORTHOLOGUE AFUA_3G00765)-RELATED-RELATED"/>
    <property type="match status" value="1"/>
</dbReference>
<keyword evidence="3" id="KW-1185">Reference proteome</keyword>
<dbReference type="Gene3D" id="3.40.630.30">
    <property type="match status" value="1"/>
</dbReference>